<feature type="domain" description="HTH gntR-type" evidence="4">
    <location>
        <begin position="19"/>
        <end position="87"/>
    </location>
</feature>
<dbReference type="InterPro" id="IPR011711">
    <property type="entry name" value="GntR_C"/>
</dbReference>
<dbReference type="RefSeq" id="WP_086968894.1">
    <property type="nucleotide sequence ID" value="NZ_FCOJ02000021.1"/>
</dbReference>
<dbReference type="Proteomes" id="UP000054596">
    <property type="component" value="Unassembled WGS sequence"/>
</dbReference>
<keyword evidence="1" id="KW-0805">Transcription regulation</keyword>
<keyword evidence="2" id="KW-0238">DNA-binding</keyword>
<evidence type="ECO:0000313" key="5">
    <source>
        <dbReference type="EMBL" id="SAK63116.1"/>
    </source>
</evidence>
<dbReference type="GO" id="GO:0003677">
    <property type="term" value="F:DNA binding"/>
    <property type="evidence" value="ECO:0007669"/>
    <property type="project" value="UniProtKB-KW"/>
</dbReference>
<dbReference type="GO" id="GO:0003700">
    <property type="term" value="F:DNA-binding transcription factor activity"/>
    <property type="evidence" value="ECO:0007669"/>
    <property type="project" value="InterPro"/>
</dbReference>
<dbReference type="InterPro" id="IPR000524">
    <property type="entry name" value="Tscrpt_reg_HTH_GntR"/>
</dbReference>
<dbReference type="Gene3D" id="1.10.10.10">
    <property type="entry name" value="Winged helix-like DNA-binding domain superfamily/Winged helix DNA-binding domain"/>
    <property type="match status" value="1"/>
</dbReference>
<dbReference type="SMART" id="SM00895">
    <property type="entry name" value="FCD"/>
    <property type="match status" value="1"/>
</dbReference>
<dbReference type="InterPro" id="IPR036388">
    <property type="entry name" value="WH-like_DNA-bd_sf"/>
</dbReference>
<dbReference type="SMART" id="SM00345">
    <property type="entry name" value="HTH_GNTR"/>
    <property type="match status" value="1"/>
</dbReference>
<keyword evidence="3" id="KW-0804">Transcription</keyword>
<organism evidence="5 6">
    <name type="scientific">Caballeronia glebae</name>
    <dbReference type="NCBI Taxonomy" id="1777143"/>
    <lineage>
        <taxon>Bacteria</taxon>
        <taxon>Pseudomonadati</taxon>
        <taxon>Pseudomonadota</taxon>
        <taxon>Betaproteobacteria</taxon>
        <taxon>Burkholderiales</taxon>
        <taxon>Burkholderiaceae</taxon>
        <taxon>Caballeronia</taxon>
    </lineage>
</organism>
<dbReference type="InterPro" id="IPR036390">
    <property type="entry name" value="WH_DNA-bd_sf"/>
</dbReference>
<keyword evidence="6" id="KW-1185">Reference proteome</keyword>
<dbReference type="PANTHER" id="PTHR43537:SF5">
    <property type="entry name" value="UXU OPERON TRANSCRIPTIONAL REGULATOR"/>
    <property type="match status" value="1"/>
</dbReference>
<name>A0A158B0A9_9BURK</name>
<dbReference type="AlphaFoldDB" id="A0A158B0A9"/>
<accession>A0A158B0A9</accession>
<dbReference type="Pfam" id="PF00392">
    <property type="entry name" value="GntR"/>
    <property type="match status" value="1"/>
</dbReference>
<dbReference type="STRING" id="1777143.AWB82_03270"/>
<evidence type="ECO:0000256" key="2">
    <source>
        <dbReference type="ARBA" id="ARBA00023125"/>
    </source>
</evidence>
<dbReference type="Gene3D" id="1.20.120.530">
    <property type="entry name" value="GntR ligand-binding domain-like"/>
    <property type="match status" value="1"/>
</dbReference>
<dbReference type="CDD" id="cd07377">
    <property type="entry name" value="WHTH_GntR"/>
    <property type="match status" value="1"/>
</dbReference>
<dbReference type="InterPro" id="IPR008920">
    <property type="entry name" value="TF_FadR/GntR_C"/>
</dbReference>
<evidence type="ECO:0000313" key="6">
    <source>
        <dbReference type="Proteomes" id="UP000054596"/>
    </source>
</evidence>
<evidence type="ECO:0000259" key="4">
    <source>
        <dbReference type="PROSITE" id="PS50949"/>
    </source>
</evidence>
<reference evidence="5" key="1">
    <citation type="submission" date="2016-01" db="EMBL/GenBank/DDBJ databases">
        <authorList>
            <person name="Peeters C."/>
        </authorList>
    </citation>
    <scope>NUCLEOTIDE SEQUENCE [LARGE SCALE GENOMIC DNA]</scope>
    <source>
        <strain evidence="5">LMG 29325</strain>
    </source>
</reference>
<dbReference type="OrthoDB" id="1040417at2"/>
<dbReference type="EMBL" id="FCOJ02000021">
    <property type="protein sequence ID" value="SAK63116.1"/>
    <property type="molecule type" value="Genomic_DNA"/>
</dbReference>
<evidence type="ECO:0000256" key="1">
    <source>
        <dbReference type="ARBA" id="ARBA00023015"/>
    </source>
</evidence>
<evidence type="ECO:0000256" key="3">
    <source>
        <dbReference type="ARBA" id="ARBA00023163"/>
    </source>
</evidence>
<protein>
    <submittedName>
        <fullName evidence="5">GntR family transcriptional regulator</fullName>
    </submittedName>
</protein>
<proteinExistence type="predicted"/>
<gene>
    <name evidence="5" type="ORF">AWB82_03270</name>
</gene>
<sequence>MTFDAETLLKNAASSGKRRSLTELVIQALNDRIDRGDYPPSSKMPTEPELCAEFGVSRTVIREAVASLKLGRKLIARHGIGVFVADAPGESGDSSFIDSTTLNNSMHVLELRSGVETECAAYAAQRRSEAHLRALKEVYSRMEIVAVDDDAECARADFEFHLAVAVCSENPHFASILRSLGQEIIIDLRLKHGKANPKERKTYIRRIQREHGDIIDAIERQDVTGARRAMRKHLNESLDRYHNLTSSREAV</sequence>
<dbReference type="PANTHER" id="PTHR43537">
    <property type="entry name" value="TRANSCRIPTIONAL REGULATOR, GNTR FAMILY"/>
    <property type="match status" value="1"/>
</dbReference>
<dbReference type="PROSITE" id="PS50949">
    <property type="entry name" value="HTH_GNTR"/>
    <property type="match status" value="1"/>
</dbReference>
<dbReference type="SUPFAM" id="SSF46785">
    <property type="entry name" value="Winged helix' DNA-binding domain"/>
    <property type="match status" value="1"/>
</dbReference>
<dbReference type="Pfam" id="PF07729">
    <property type="entry name" value="FCD"/>
    <property type="match status" value="1"/>
</dbReference>
<dbReference type="SUPFAM" id="SSF48008">
    <property type="entry name" value="GntR ligand-binding domain-like"/>
    <property type="match status" value="1"/>
</dbReference>
<comment type="caution">
    <text evidence="5">The sequence shown here is derived from an EMBL/GenBank/DDBJ whole genome shotgun (WGS) entry which is preliminary data.</text>
</comment>